<evidence type="ECO:0000256" key="1">
    <source>
        <dbReference type="ARBA" id="ARBA00004651"/>
    </source>
</evidence>
<sequence length="138" mass="15245">MRHTTLFENYKNELLLVARVLLMALFVIFGWGKLLDFSGTAAYMETAGLPLPTLAAASALIMELFVGIAILIGFYTRPLALLLAIYTVVTALIGHRFWLLADTARIEAMINFYKNFSIAGGLLLLCITGPGKYSVDRR</sequence>
<keyword evidence="5 7" id="KW-1133">Transmembrane helix</keyword>
<gene>
    <name evidence="8" type="ORF">ISP13_02830</name>
</gene>
<feature type="transmembrane region" description="Helical" evidence="7">
    <location>
        <begin position="51"/>
        <end position="72"/>
    </location>
</feature>
<dbReference type="Pfam" id="PF07681">
    <property type="entry name" value="DoxX"/>
    <property type="match status" value="1"/>
</dbReference>
<evidence type="ECO:0000313" key="9">
    <source>
        <dbReference type="Proteomes" id="UP001620405"/>
    </source>
</evidence>
<evidence type="ECO:0000256" key="6">
    <source>
        <dbReference type="ARBA" id="ARBA00023136"/>
    </source>
</evidence>
<organism evidence="8 9">
    <name type="scientific">Dyella lipolytica</name>
    <dbReference type="NCBI Taxonomy" id="1867835"/>
    <lineage>
        <taxon>Bacteria</taxon>
        <taxon>Pseudomonadati</taxon>
        <taxon>Pseudomonadota</taxon>
        <taxon>Gammaproteobacteria</taxon>
        <taxon>Lysobacterales</taxon>
        <taxon>Rhodanobacteraceae</taxon>
        <taxon>Dyella</taxon>
    </lineage>
</organism>
<keyword evidence="3" id="KW-1003">Cell membrane</keyword>
<dbReference type="PANTHER" id="PTHR33452:SF1">
    <property type="entry name" value="INNER MEMBRANE PROTEIN YPHA-RELATED"/>
    <property type="match status" value="1"/>
</dbReference>
<keyword evidence="4 7" id="KW-0812">Transmembrane</keyword>
<evidence type="ECO:0000256" key="5">
    <source>
        <dbReference type="ARBA" id="ARBA00022989"/>
    </source>
</evidence>
<dbReference type="PANTHER" id="PTHR33452">
    <property type="entry name" value="OXIDOREDUCTASE CATD-RELATED"/>
    <property type="match status" value="1"/>
</dbReference>
<dbReference type="InterPro" id="IPR032808">
    <property type="entry name" value="DoxX"/>
</dbReference>
<dbReference type="Proteomes" id="UP001620405">
    <property type="component" value="Unassembled WGS sequence"/>
</dbReference>
<feature type="transmembrane region" description="Helical" evidence="7">
    <location>
        <begin position="12"/>
        <end position="31"/>
    </location>
</feature>
<comment type="subcellular location">
    <subcellularLocation>
        <location evidence="1">Cell membrane</location>
        <topology evidence="1">Multi-pass membrane protein</topology>
    </subcellularLocation>
</comment>
<evidence type="ECO:0000256" key="7">
    <source>
        <dbReference type="SAM" id="Phobius"/>
    </source>
</evidence>
<dbReference type="InterPro" id="IPR051907">
    <property type="entry name" value="DoxX-like_oxidoreductase"/>
</dbReference>
<evidence type="ECO:0000313" key="8">
    <source>
        <dbReference type="EMBL" id="MFK2872452.1"/>
    </source>
</evidence>
<evidence type="ECO:0000256" key="3">
    <source>
        <dbReference type="ARBA" id="ARBA00022475"/>
    </source>
</evidence>
<dbReference type="RefSeq" id="WP_284399927.1">
    <property type="nucleotide sequence ID" value="NZ_BSNQ01000005.1"/>
</dbReference>
<comment type="caution">
    <text evidence="8">The sequence shown here is derived from an EMBL/GenBank/DDBJ whole genome shotgun (WGS) entry which is preliminary data.</text>
</comment>
<proteinExistence type="inferred from homology"/>
<dbReference type="EMBL" id="JADIKG010000010">
    <property type="protein sequence ID" value="MFK2872452.1"/>
    <property type="molecule type" value="Genomic_DNA"/>
</dbReference>
<feature type="transmembrane region" description="Helical" evidence="7">
    <location>
        <begin position="118"/>
        <end position="135"/>
    </location>
</feature>
<reference evidence="8 9" key="1">
    <citation type="submission" date="2020-10" db="EMBL/GenBank/DDBJ databases">
        <title>Phylogeny of dyella-like bacteria.</title>
        <authorList>
            <person name="Fu J."/>
        </authorList>
    </citation>
    <scope>NUCLEOTIDE SEQUENCE [LARGE SCALE GENOMIC DNA]</scope>
    <source>
        <strain evidence="8 9">DHOB07</strain>
    </source>
</reference>
<accession>A0ABW8IR75</accession>
<keyword evidence="9" id="KW-1185">Reference proteome</keyword>
<comment type="similarity">
    <text evidence="2">Belongs to the DoxX family.</text>
</comment>
<evidence type="ECO:0000256" key="2">
    <source>
        <dbReference type="ARBA" id="ARBA00006679"/>
    </source>
</evidence>
<keyword evidence="6 7" id="KW-0472">Membrane</keyword>
<feature type="transmembrane region" description="Helical" evidence="7">
    <location>
        <begin position="79"/>
        <end position="98"/>
    </location>
</feature>
<name>A0ABW8IR75_9GAMM</name>
<protein>
    <submittedName>
        <fullName evidence="8">DoxX family protein</fullName>
    </submittedName>
</protein>
<evidence type="ECO:0000256" key="4">
    <source>
        <dbReference type="ARBA" id="ARBA00022692"/>
    </source>
</evidence>